<evidence type="ECO:0000256" key="1">
    <source>
        <dbReference type="SAM" id="MobiDB-lite"/>
    </source>
</evidence>
<accession>A0A0S4TU25</accession>
<reference evidence="2" key="1">
    <citation type="submission" date="2015-10" db="EMBL/GenBank/DDBJ databases">
        <authorList>
            <person name="Gilbert D.G."/>
        </authorList>
    </citation>
    <scope>NUCLEOTIDE SEQUENCE</scope>
    <source>
        <strain evidence="2">Phyl III-seqv23</strain>
    </source>
</reference>
<organism evidence="2">
    <name type="scientific">Ralstonia solanacearum</name>
    <name type="common">Pseudomonas solanacearum</name>
    <dbReference type="NCBI Taxonomy" id="305"/>
    <lineage>
        <taxon>Bacteria</taxon>
        <taxon>Pseudomonadati</taxon>
        <taxon>Pseudomonadota</taxon>
        <taxon>Betaproteobacteria</taxon>
        <taxon>Burkholderiales</taxon>
        <taxon>Burkholderiaceae</taxon>
        <taxon>Ralstonia</taxon>
        <taxon>Ralstonia solanacearum species complex</taxon>
    </lineage>
</organism>
<name>A0A0S4TU25_RALSL</name>
<feature type="region of interest" description="Disordered" evidence="1">
    <location>
        <begin position="1"/>
        <end position="25"/>
    </location>
</feature>
<dbReference type="EMBL" id="LN899819">
    <property type="protein sequence ID" value="CUV13500.1"/>
    <property type="molecule type" value="Genomic_DNA"/>
</dbReference>
<dbReference type="AlphaFoldDB" id="A0A0S4TU25"/>
<proteinExistence type="predicted"/>
<protein>
    <submittedName>
        <fullName evidence="2">Hypothethical protein</fullName>
    </submittedName>
</protein>
<evidence type="ECO:0000313" key="2">
    <source>
        <dbReference type="EMBL" id="CUV13500.1"/>
    </source>
</evidence>
<sequence length="91" mass="10356">MPTKAPSQAANAWASLSPLQQQGERWAHGVVRKEKDPPVDLGQTNDVERFWSRSRRVLSLRSALRERFHLYYLGERLSATATAKWPRNPGA</sequence>
<gene>
    <name evidence="2" type="ORF">RUN39_v1_590058</name>
</gene>
<feature type="compositionally biased region" description="Polar residues" evidence="1">
    <location>
        <begin position="1"/>
        <end position="10"/>
    </location>
</feature>